<protein>
    <recommendedName>
        <fullName evidence="6">Transposase domain-containing protein</fullName>
    </recommendedName>
</protein>
<gene>
    <name evidence="2" type="ORF">c0_g1_i1</name>
    <name evidence="4" type="ORF">c0_g1_i2</name>
    <name evidence="5" type="ORF">c0_g1_i3</name>
    <name evidence="1" type="ORF">c0_g1_i5</name>
    <name evidence="3" type="ORF">c0_g1_i9</name>
</gene>
<dbReference type="EMBL" id="GDHF01025223">
    <property type="protein sequence ID" value="JAI27091.1"/>
    <property type="molecule type" value="Transcribed_RNA"/>
</dbReference>
<evidence type="ECO:0000313" key="2">
    <source>
        <dbReference type="EMBL" id="JAI27091.1"/>
    </source>
</evidence>
<dbReference type="EMBL" id="GDHF01016031">
    <property type="protein sequence ID" value="JAI36283.1"/>
    <property type="molecule type" value="Transcribed_RNA"/>
</dbReference>
<sequence>MQLWPILAKIFNFPNISIFPIGVYVGNSKPGNIASFLGELVTELKDLLNNGILFENKIIAFEIRALICDAPAKAFACGIPGHTSYHGCTKCIQISMKTGNVLTYSTILHELISDADFSSRKHLKHHQKEFHSKQCPFEELGLKMITQVPLDPMYLIDLGVMKKIPVRMNTDKTNFKINKEVKAEISTHLKSLRKYVPREFSRFPRGLEELFNWKAIEFRQFLLYTGMLVLKDKVHVDFYYEFLLLHCACRLLSCPRTCDRNVENTQIFLELFVENFPVVFGENSISHNIHGLLHISDCVKKFGPLINFSSYPFEDYLQKLKKYVKKPSEILQQIHIRTQYEKFVTKQRKMEFIQKNGDIVAVATSEHFFTTVCPNNFCAI</sequence>
<proteinExistence type="predicted"/>
<accession>A0A0K8VNS4</accession>
<evidence type="ECO:0008006" key="6">
    <source>
        <dbReference type="Google" id="ProtNLM"/>
    </source>
</evidence>
<evidence type="ECO:0000313" key="3">
    <source>
        <dbReference type="EMBL" id="JAI28361.1"/>
    </source>
</evidence>
<dbReference type="PANTHER" id="PTHR33053:SF25">
    <property type="entry name" value="TRANSPOSASE DOMAIN-CONTAINING PROTEIN"/>
    <property type="match status" value="1"/>
</dbReference>
<evidence type="ECO:0000313" key="5">
    <source>
        <dbReference type="EMBL" id="JAI40532.1"/>
    </source>
</evidence>
<dbReference type="EMBL" id="GDHF01011782">
    <property type="protein sequence ID" value="JAI40532.1"/>
    <property type="molecule type" value="Transcribed_RNA"/>
</dbReference>
<name>A0A0K8VNS4_BACLA</name>
<organism evidence="5">
    <name type="scientific">Bactrocera latifrons</name>
    <name type="common">Malaysian fruit fly</name>
    <name type="synonym">Chaetodacus latifrons</name>
    <dbReference type="NCBI Taxonomy" id="174628"/>
    <lineage>
        <taxon>Eukaryota</taxon>
        <taxon>Metazoa</taxon>
        <taxon>Ecdysozoa</taxon>
        <taxon>Arthropoda</taxon>
        <taxon>Hexapoda</taxon>
        <taxon>Insecta</taxon>
        <taxon>Pterygota</taxon>
        <taxon>Neoptera</taxon>
        <taxon>Endopterygota</taxon>
        <taxon>Diptera</taxon>
        <taxon>Brachycera</taxon>
        <taxon>Muscomorpha</taxon>
        <taxon>Tephritoidea</taxon>
        <taxon>Tephritidae</taxon>
        <taxon>Bactrocera</taxon>
        <taxon>Bactrocera</taxon>
    </lineage>
</organism>
<dbReference type="AlphaFoldDB" id="A0A0K8VNS4"/>
<evidence type="ECO:0000313" key="1">
    <source>
        <dbReference type="EMBL" id="JAI20577.1"/>
    </source>
</evidence>
<dbReference type="PANTHER" id="PTHR33053">
    <property type="entry name" value="PROTEIN, PUTATIVE-RELATED"/>
    <property type="match status" value="1"/>
</dbReference>
<reference evidence="5" key="1">
    <citation type="submission" date="2015-06" db="EMBL/GenBank/DDBJ databases">
        <authorList>
            <person name="Hoefler B.C."/>
            <person name="Straight P.D."/>
        </authorList>
    </citation>
    <scope>NUCLEOTIDE SEQUENCE</scope>
</reference>
<evidence type="ECO:0000313" key="4">
    <source>
        <dbReference type="EMBL" id="JAI36283.1"/>
    </source>
</evidence>
<dbReference type="EMBL" id="GDHF01023953">
    <property type="protein sequence ID" value="JAI28361.1"/>
    <property type="molecule type" value="Transcribed_RNA"/>
</dbReference>
<dbReference type="EMBL" id="GDHF01031737">
    <property type="protein sequence ID" value="JAI20577.1"/>
    <property type="molecule type" value="Transcribed_RNA"/>
</dbReference>